<organism evidence="1 2">
    <name type="scientific">Trifolium pratense</name>
    <name type="common">Red clover</name>
    <dbReference type="NCBI Taxonomy" id="57577"/>
    <lineage>
        <taxon>Eukaryota</taxon>
        <taxon>Viridiplantae</taxon>
        <taxon>Streptophyta</taxon>
        <taxon>Embryophyta</taxon>
        <taxon>Tracheophyta</taxon>
        <taxon>Spermatophyta</taxon>
        <taxon>Magnoliopsida</taxon>
        <taxon>eudicotyledons</taxon>
        <taxon>Gunneridae</taxon>
        <taxon>Pentapetalae</taxon>
        <taxon>rosids</taxon>
        <taxon>fabids</taxon>
        <taxon>Fabales</taxon>
        <taxon>Fabaceae</taxon>
        <taxon>Papilionoideae</taxon>
        <taxon>50 kb inversion clade</taxon>
        <taxon>NPAAA clade</taxon>
        <taxon>Hologalegina</taxon>
        <taxon>IRL clade</taxon>
        <taxon>Trifolieae</taxon>
        <taxon>Trifolium</taxon>
    </lineage>
</organism>
<proteinExistence type="predicted"/>
<keyword evidence="2" id="KW-1185">Reference proteome</keyword>
<dbReference type="Proteomes" id="UP001177021">
    <property type="component" value="Unassembled WGS sequence"/>
</dbReference>
<gene>
    <name evidence="1" type="ORF">MILVUS5_LOCUS8534</name>
</gene>
<accession>A0ACB0J2F3</accession>
<name>A0ACB0J2F3_TRIPR</name>
<evidence type="ECO:0000313" key="1">
    <source>
        <dbReference type="EMBL" id="CAJ2638300.1"/>
    </source>
</evidence>
<protein>
    <submittedName>
        <fullName evidence="1">Uncharacterized protein</fullName>
    </submittedName>
</protein>
<dbReference type="EMBL" id="CASHSV030000013">
    <property type="protein sequence ID" value="CAJ2638300.1"/>
    <property type="molecule type" value="Genomic_DNA"/>
</dbReference>
<reference evidence="1" key="1">
    <citation type="submission" date="2023-10" db="EMBL/GenBank/DDBJ databases">
        <authorList>
            <person name="Rodriguez Cubillos JULIANA M."/>
            <person name="De Vega J."/>
        </authorList>
    </citation>
    <scope>NUCLEOTIDE SEQUENCE</scope>
</reference>
<evidence type="ECO:0000313" key="2">
    <source>
        <dbReference type="Proteomes" id="UP001177021"/>
    </source>
</evidence>
<sequence length="99" mass="11342">MTLCQHIYSNLWPVMKGHSRFVCTTWRYLRQPANKKRRLPTFTWFTTSTFTSYTVISGAPLLSLLFLKGRQFLCDGACCCFSFSTMAKWCIIVAGILTA</sequence>
<comment type="caution">
    <text evidence="1">The sequence shown here is derived from an EMBL/GenBank/DDBJ whole genome shotgun (WGS) entry which is preliminary data.</text>
</comment>